<sequence>MVGEEHFELRTKRLRLRPLVLEDWPAVQRIGGHPSVAPMLASTRTPWPKAAVQAWITERRYRGTPGFCAAIVMASLGVIGVAGLGPNSEHTLCNCAYFIDPRHWGLGYASEAMGAFLDYFMRKFDLCQVEADHFDDNPASGAVLRKLGFQEIGKGAGKSQARLEPAPVTLYRLRLDDLKAVL</sequence>
<dbReference type="GO" id="GO:0016747">
    <property type="term" value="F:acyltransferase activity, transferring groups other than amino-acyl groups"/>
    <property type="evidence" value="ECO:0007669"/>
    <property type="project" value="InterPro"/>
</dbReference>
<dbReference type="InterPro" id="IPR000182">
    <property type="entry name" value="GNAT_dom"/>
</dbReference>
<dbReference type="RefSeq" id="WP_052377076.1">
    <property type="nucleotide sequence ID" value="NZ_CP003984.1"/>
</dbReference>
<feature type="domain" description="N-acetyltransferase" evidence="1">
    <location>
        <begin position="14"/>
        <end position="176"/>
    </location>
</feature>
<dbReference type="InterPro" id="IPR016181">
    <property type="entry name" value="Acyl_CoA_acyltransferase"/>
</dbReference>
<dbReference type="SUPFAM" id="SSF55729">
    <property type="entry name" value="Acyl-CoA N-acyltransferases (Nat)"/>
    <property type="match status" value="1"/>
</dbReference>
<dbReference type="Proteomes" id="UP000028680">
    <property type="component" value="Chromosome"/>
</dbReference>
<reference evidence="2 3" key="1">
    <citation type="journal article" date="2014" name="ISME J.">
        <title>Adaptation of an abundant Roseobacter RCA organism to pelagic systems revealed by genomic and transcriptomic analyses.</title>
        <authorList>
            <person name="Voget S."/>
            <person name="Wemheuer B."/>
            <person name="Brinkhoff T."/>
            <person name="Vollmers J."/>
            <person name="Dietrich S."/>
            <person name="Giebel H.A."/>
            <person name="Beardsley C."/>
            <person name="Sardemann C."/>
            <person name="Bakenhus I."/>
            <person name="Billerbeck S."/>
            <person name="Daniel R."/>
            <person name="Simon M."/>
        </authorList>
    </citation>
    <scope>NUCLEOTIDE SEQUENCE [LARGE SCALE GENOMIC DNA]</scope>
    <source>
        <strain evidence="2 3">RCA23</strain>
    </source>
</reference>
<dbReference type="KEGG" id="ptp:RCA23_c12750"/>
<proteinExistence type="predicted"/>
<protein>
    <submittedName>
        <fullName evidence="2">GCN5-like N-acetyltransferase</fullName>
    </submittedName>
</protein>
<dbReference type="EMBL" id="CP003984">
    <property type="protein sequence ID" value="AII86821.1"/>
    <property type="molecule type" value="Genomic_DNA"/>
</dbReference>
<accession>A0AAN0RIL1</accession>
<dbReference type="AlphaFoldDB" id="A0AAN0RIL1"/>
<dbReference type="PANTHER" id="PTHR43792">
    <property type="entry name" value="GNAT FAMILY, PUTATIVE (AFU_ORTHOLOGUE AFUA_3G00765)-RELATED-RELATED"/>
    <property type="match status" value="1"/>
</dbReference>
<dbReference type="PANTHER" id="PTHR43792:SF16">
    <property type="entry name" value="N-ACETYLTRANSFERASE DOMAIN-CONTAINING PROTEIN"/>
    <property type="match status" value="1"/>
</dbReference>
<dbReference type="InterPro" id="IPR051531">
    <property type="entry name" value="N-acetyltransferase"/>
</dbReference>
<evidence type="ECO:0000259" key="1">
    <source>
        <dbReference type="PROSITE" id="PS51186"/>
    </source>
</evidence>
<evidence type="ECO:0000313" key="3">
    <source>
        <dbReference type="Proteomes" id="UP000028680"/>
    </source>
</evidence>
<dbReference type="PROSITE" id="PS51186">
    <property type="entry name" value="GNAT"/>
    <property type="match status" value="1"/>
</dbReference>
<dbReference type="Gene3D" id="3.40.630.30">
    <property type="match status" value="1"/>
</dbReference>
<name>A0AAN0RIL1_9RHOB</name>
<dbReference type="Pfam" id="PF13302">
    <property type="entry name" value="Acetyltransf_3"/>
    <property type="match status" value="1"/>
</dbReference>
<gene>
    <name evidence="2" type="ORF">RCA23_c12750</name>
</gene>
<organism evidence="2 3">
    <name type="scientific">Planktomarina temperata RCA23</name>
    <dbReference type="NCBI Taxonomy" id="666509"/>
    <lineage>
        <taxon>Bacteria</taxon>
        <taxon>Pseudomonadati</taxon>
        <taxon>Pseudomonadota</taxon>
        <taxon>Alphaproteobacteria</taxon>
        <taxon>Rhodobacterales</taxon>
        <taxon>Paracoccaceae</taxon>
        <taxon>Planktomarina</taxon>
    </lineage>
</organism>
<evidence type="ECO:0000313" key="2">
    <source>
        <dbReference type="EMBL" id="AII86821.1"/>
    </source>
</evidence>
<keyword evidence="3" id="KW-1185">Reference proteome</keyword>